<feature type="transmembrane region" description="Helical" evidence="3">
    <location>
        <begin position="398"/>
        <end position="421"/>
    </location>
</feature>
<feature type="transmembrane region" description="Helical" evidence="3">
    <location>
        <begin position="149"/>
        <end position="169"/>
    </location>
</feature>
<dbReference type="PANTHER" id="PTHR11360:SF284">
    <property type="entry name" value="EG:103B4.3 PROTEIN-RELATED"/>
    <property type="match status" value="1"/>
</dbReference>
<protein>
    <recommendedName>
        <fullName evidence="4">Major facilitator superfamily (MFS) profile domain-containing protein</fullName>
    </recommendedName>
</protein>
<accession>A0A9P5SLZ0</accession>
<feature type="domain" description="Major facilitator superfamily (MFS) profile" evidence="4">
    <location>
        <begin position="55"/>
        <end position="454"/>
    </location>
</feature>
<proteinExistence type="inferred from homology"/>
<gene>
    <name evidence="5" type="ORF">BG006_003737</name>
</gene>
<dbReference type="EMBL" id="JAAAUY010000207">
    <property type="protein sequence ID" value="KAF9333358.1"/>
    <property type="molecule type" value="Genomic_DNA"/>
</dbReference>
<feature type="transmembrane region" description="Helical" evidence="3">
    <location>
        <begin position="181"/>
        <end position="199"/>
    </location>
</feature>
<name>A0A9P5SLZ0_9FUNG</name>
<dbReference type="SUPFAM" id="SSF103473">
    <property type="entry name" value="MFS general substrate transporter"/>
    <property type="match status" value="1"/>
</dbReference>
<keyword evidence="3" id="KW-1133">Transmembrane helix</keyword>
<dbReference type="GO" id="GO:0022857">
    <property type="term" value="F:transmembrane transporter activity"/>
    <property type="evidence" value="ECO:0007669"/>
    <property type="project" value="InterPro"/>
</dbReference>
<dbReference type="GO" id="GO:0016020">
    <property type="term" value="C:membrane"/>
    <property type="evidence" value="ECO:0007669"/>
    <property type="project" value="UniProtKB-SubCell"/>
</dbReference>
<evidence type="ECO:0000256" key="3">
    <source>
        <dbReference type="SAM" id="Phobius"/>
    </source>
</evidence>
<evidence type="ECO:0000259" key="4">
    <source>
        <dbReference type="PROSITE" id="PS50850"/>
    </source>
</evidence>
<feature type="transmembrane region" description="Helical" evidence="3">
    <location>
        <begin position="367"/>
        <end position="386"/>
    </location>
</feature>
<feature type="transmembrane region" description="Helical" evidence="3">
    <location>
        <begin position="342"/>
        <end position="361"/>
    </location>
</feature>
<comment type="subcellular location">
    <subcellularLocation>
        <location evidence="1">Membrane</location>
        <topology evidence="1">Multi-pass membrane protein</topology>
    </subcellularLocation>
</comment>
<dbReference type="InterPro" id="IPR050327">
    <property type="entry name" value="Proton-linked_MCT"/>
</dbReference>
<sequence length="454" mass="48773">MACENEKGSMPAINRQDSETTVAEIKRIPTDTDIELAPIEAEEPVFAGESVHGWVIVFAAFFSHMIFMGFGNVYGVYQNYYLTNTFQGRATSFQLAWIGSLTMMALDITGPFTGAICIHFGFRKSGFAGVVIMTISLVAAAYATEVWQLYLTQGILYGFGGSLTYFSSLSLPSQWFRRNRGLATGITISGGGIGGLWLSPLISKLLESKGLRWTMLCCAIAHFVILTPLVMLFKSLVETGRERAKRIAQFGYRKGESKDGEKKRKFIDFTVLKEVRFCLLFVAGIFVVGGYFVPFYYINSYAIQHGVDASSAALMVGLMNGSSAFGRIIMGMVSDFIGPINALSISTLAASLSLLLIWTFAKTAAVMFVFSVVYGFCCGAYLSATVSVTGAICGLERLAVVTGIIYAGMAVGSGVGAPIAGAILDTVGHGTDYMGVIIFTGAVLSIGTILKDPL</sequence>
<feature type="transmembrane region" description="Helical" evidence="3">
    <location>
        <begin position="277"/>
        <end position="297"/>
    </location>
</feature>
<keyword evidence="3" id="KW-0472">Membrane</keyword>
<organism evidence="5 6">
    <name type="scientific">Podila minutissima</name>
    <dbReference type="NCBI Taxonomy" id="64525"/>
    <lineage>
        <taxon>Eukaryota</taxon>
        <taxon>Fungi</taxon>
        <taxon>Fungi incertae sedis</taxon>
        <taxon>Mucoromycota</taxon>
        <taxon>Mortierellomycotina</taxon>
        <taxon>Mortierellomycetes</taxon>
        <taxon>Mortierellales</taxon>
        <taxon>Mortierellaceae</taxon>
        <taxon>Podila</taxon>
    </lineage>
</organism>
<evidence type="ECO:0000256" key="2">
    <source>
        <dbReference type="ARBA" id="ARBA00006727"/>
    </source>
</evidence>
<dbReference type="InterPro" id="IPR011701">
    <property type="entry name" value="MFS"/>
</dbReference>
<feature type="transmembrane region" description="Helical" evidence="3">
    <location>
        <begin position="309"/>
        <end position="330"/>
    </location>
</feature>
<reference evidence="5" key="1">
    <citation type="journal article" date="2020" name="Fungal Divers.">
        <title>Resolving the Mortierellaceae phylogeny through synthesis of multi-gene phylogenetics and phylogenomics.</title>
        <authorList>
            <person name="Vandepol N."/>
            <person name="Liber J."/>
            <person name="Desiro A."/>
            <person name="Na H."/>
            <person name="Kennedy M."/>
            <person name="Barry K."/>
            <person name="Grigoriev I.V."/>
            <person name="Miller A.N."/>
            <person name="O'Donnell K."/>
            <person name="Stajich J.E."/>
            <person name="Bonito G."/>
        </authorList>
    </citation>
    <scope>NUCLEOTIDE SEQUENCE</scope>
    <source>
        <strain evidence="5">NVP1</strain>
    </source>
</reference>
<evidence type="ECO:0000313" key="6">
    <source>
        <dbReference type="Proteomes" id="UP000696485"/>
    </source>
</evidence>
<dbReference type="AlphaFoldDB" id="A0A9P5SLZ0"/>
<evidence type="ECO:0000313" key="5">
    <source>
        <dbReference type="EMBL" id="KAF9333358.1"/>
    </source>
</evidence>
<feature type="transmembrane region" description="Helical" evidence="3">
    <location>
        <begin position="54"/>
        <end position="75"/>
    </location>
</feature>
<feature type="transmembrane region" description="Helical" evidence="3">
    <location>
        <begin position="125"/>
        <end position="143"/>
    </location>
</feature>
<evidence type="ECO:0000256" key="1">
    <source>
        <dbReference type="ARBA" id="ARBA00004141"/>
    </source>
</evidence>
<keyword evidence="3" id="KW-0812">Transmembrane</keyword>
<feature type="transmembrane region" description="Helical" evidence="3">
    <location>
        <begin position="433"/>
        <end position="450"/>
    </location>
</feature>
<comment type="similarity">
    <text evidence="2">Belongs to the major facilitator superfamily. Monocarboxylate porter (TC 2.A.1.13) family.</text>
</comment>
<keyword evidence="6" id="KW-1185">Reference proteome</keyword>
<comment type="caution">
    <text evidence="5">The sequence shown here is derived from an EMBL/GenBank/DDBJ whole genome shotgun (WGS) entry which is preliminary data.</text>
</comment>
<dbReference type="Pfam" id="PF07690">
    <property type="entry name" value="MFS_1"/>
    <property type="match status" value="1"/>
</dbReference>
<dbReference type="InterPro" id="IPR036259">
    <property type="entry name" value="MFS_trans_sf"/>
</dbReference>
<feature type="transmembrane region" description="Helical" evidence="3">
    <location>
        <begin position="95"/>
        <end position="118"/>
    </location>
</feature>
<dbReference type="PANTHER" id="PTHR11360">
    <property type="entry name" value="MONOCARBOXYLATE TRANSPORTER"/>
    <property type="match status" value="1"/>
</dbReference>
<dbReference type="InterPro" id="IPR020846">
    <property type="entry name" value="MFS_dom"/>
</dbReference>
<dbReference type="PROSITE" id="PS50850">
    <property type="entry name" value="MFS"/>
    <property type="match status" value="1"/>
</dbReference>
<dbReference type="Gene3D" id="1.20.1250.20">
    <property type="entry name" value="MFS general substrate transporter like domains"/>
    <property type="match status" value="1"/>
</dbReference>
<feature type="transmembrane region" description="Helical" evidence="3">
    <location>
        <begin position="211"/>
        <end position="233"/>
    </location>
</feature>
<dbReference type="Proteomes" id="UP000696485">
    <property type="component" value="Unassembled WGS sequence"/>
</dbReference>